<dbReference type="InterPro" id="IPR002347">
    <property type="entry name" value="SDR_fam"/>
</dbReference>
<evidence type="ECO:0000259" key="3">
    <source>
        <dbReference type="SMART" id="SM00822"/>
    </source>
</evidence>
<dbReference type="PRINTS" id="PR00081">
    <property type="entry name" value="GDHRDH"/>
</dbReference>
<dbReference type="PRINTS" id="PR00080">
    <property type="entry name" value="SDRFAMILY"/>
</dbReference>
<dbReference type="AlphaFoldDB" id="A0A5M8P236"/>
<accession>A0A5M8P236</accession>
<feature type="domain" description="Ketoreductase" evidence="3">
    <location>
        <begin position="10"/>
        <end position="188"/>
    </location>
</feature>
<dbReference type="PANTHER" id="PTHR43477:SF1">
    <property type="entry name" value="DIHYDROANTICAPSIN 7-DEHYDROGENASE"/>
    <property type="match status" value="1"/>
</dbReference>
<sequence length="247" mass="26692">MNNPYQLNNKRILITGASSGIGKATALLCSQLGAELIITGRDENRLTATFDALSGAHHKKAVADLTQEEEVCELIASLQNIDGFVHCAGINKRIPVQSLSQQYINNLLQTNFTSGALLSKYLVSKRKLNTTASVVFISSISVHYPAIGNAMYCASKGALNSFSKGLALELATKKIRVNCIEPGMIASEWLSKSALSDEQLEQAKLKYPLKRFGTPEEVAYLAAFLLSDMTAWMTGSSIVMDGGLTLQ</sequence>
<gene>
    <name evidence="4" type="ORF">EZS26_001280</name>
</gene>
<dbReference type="GO" id="GO:0004316">
    <property type="term" value="F:3-oxoacyl-[acyl-carrier-protein] reductase (NADPH) activity"/>
    <property type="evidence" value="ECO:0007669"/>
    <property type="project" value="UniProtKB-EC"/>
</dbReference>
<name>A0A5M8P236_9BACT</name>
<protein>
    <submittedName>
        <fullName evidence="4">3-oxoacyl-[acyl-carrier-protein] reductase FabG</fullName>
        <ecNumber evidence="4">1.1.1.100</ecNumber>
    </submittedName>
</protein>
<dbReference type="SUPFAM" id="SSF51735">
    <property type="entry name" value="NAD(P)-binding Rossmann-fold domains"/>
    <property type="match status" value="1"/>
</dbReference>
<dbReference type="CDD" id="cd05233">
    <property type="entry name" value="SDR_c"/>
    <property type="match status" value="1"/>
</dbReference>
<proteinExistence type="inferred from homology"/>
<dbReference type="EMBL" id="SNRX01000007">
    <property type="protein sequence ID" value="KAA6302448.1"/>
    <property type="molecule type" value="Genomic_DNA"/>
</dbReference>
<comment type="similarity">
    <text evidence="1">Belongs to the short-chain dehydrogenases/reductases (SDR) family.</text>
</comment>
<reference evidence="4 5" key="1">
    <citation type="submission" date="2019-03" db="EMBL/GenBank/DDBJ databases">
        <title>Single cell metagenomics reveals metabolic interactions within the superorganism composed of flagellate Streblomastix strix and complex community of Bacteroidetes bacteria on its surface.</title>
        <authorList>
            <person name="Treitli S.C."/>
            <person name="Kolisko M."/>
            <person name="Husnik F."/>
            <person name="Keeling P."/>
            <person name="Hampl V."/>
        </authorList>
    </citation>
    <scope>NUCLEOTIDE SEQUENCE [LARGE SCALE GENOMIC DNA]</scope>
    <source>
        <strain evidence="4">St1</strain>
    </source>
</reference>
<dbReference type="Proteomes" id="UP000324575">
    <property type="component" value="Unassembled WGS sequence"/>
</dbReference>
<evidence type="ECO:0000313" key="5">
    <source>
        <dbReference type="Proteomes" id="UP000324575"/>
    </source>
</evidence>
<evidence type="ECO:0000313" key="4">
    <source>
        <dbReference type="EMBL" id="KAA6302448.1"/>
    </source>
</evidence>
<dbReference type="FunFam" id="3.40.50.720:FF:000084">
    <property type="entry name" value="Short-chain dehydrogenase reductase"/>
    <property type="match status" value="1"/>
</dbReference>
<dbReference type="PROSITE" id="PS00061">
    <property type="entry name" value="ADH_SHORT"/>
    <property type="match status" value="1"/>
</dbReference>
<dbReference type="Pfam" id="PF13561">
    <property type="entry name" value="adh_short_C2"/>
    <property type="match status" value="1"/>
</dbReference>
<comment type="caution">
    <text evidence="4">The sequence shown here is derived from an EMBL/GenBank/DDBJ whole genome shotgun (WGS) entry which is preliminary data.</text>
</comment>
<dbReference type="InterPro" id="IPR020904">
    <property type="entry name" value="Sc_DH/Rdtase_CS"/>
</dbReference>
<evidence type="ECO:0000256" key="2">
    <source>
        <dbReference type="ARBA" id="ARBA00023002"/>
    </source>
</evidence>
<organism evidence="4 5">
    <name type="scientific">Candidatus Ordinivivax streblomastigis</name>
    <dbReference type="NCBI Taxonomy" id="2540710"/>
    <lineage>
        <taxon>Bacteria</taxon>
        <taxon>Pseudomonadati</taxon>
        <taxon>Bacteroidota</taxon>
        <taxon>Bacteroidia</taxon>
        <taxon>Bacteroidales</taxon>
        <taxon>Candidatus Ordinivivax</taxon>
    </lineage>
</organism>
<keyword evidence="2 4" id="KW-0560">Oxidoreductase</keyword>
<dbReference type="PANTHER" id="PTHR43477">
    <property type="entry name" value="DIHYDROANTICAPSIN 7-DEHYDROGENASE"/>
    <property type="match status" value="1"/>
</dbReference>
<evidence type="ECO:0000256" key="1">
    <source>
        <dbReference type="ARBA" id="ARBA00006484"/>
    </source>
</evidence>
<dbReference type="SMART" id="SM00822">
    <property type="entry name" value="PKS_KR"/>
    <property type="match status" value="1"/>
</dbReference>
<dbReference type="EC" id="1.1.1.100" evidence="4"/>
<dbReference type="Gene3D" id="3.40.50.720">
    <property type="entry name" value="NAD(P)-binding Rossmann-like Domain"/>
    <property type="match status" value="1"/>
</dbReference>
<dbReference type="InterPro" id="IPR036291">
    <property type="entry name" value="NAD(P)-bd_dom_sf"/>
</dbReference>
<dbReference type="InterPro" id="IPR051122">
    <property type="entry name" value="SDR_DHRS6-like"/>
</dbReference>
<dbReference type="InterPro" id="IPR057326">
    <property type="entry name" value="KR_dom"/>
</dbReference>